<protein>
    <submittedName>
        <fullName evidence="9">DNA polymerase V subunit UmuD</fullName>
        <ecNumber evidence="9">3.4.21.-</ecNumber>
    </submittedName>
</protein>
<dbReference type="InterPro" id="IPR015927">
    <property type="entry name" value="Peptidase_S24_S26A/B/C"/>
</dbReference>
<keyword evidence="3 7" id="KW-0378">Hydrolase</keyword>
<dbReference type="GO" id="GO:0006355">
    <property type="term" value="P:regulation of DNA-templated transcription"/>
    <property type="evidence" value="ECO:0007669"/>
    <property type="project" value="InterPro"/>
</dbReference>
<dbReference type="Proteomes" id="UP000254123">
    <property type="component" value="Unassembled WGS sequence"/>
</dbReference>
<dbReference type="PANTHER" id="PTHR33516">
    <property type="entry name" value="LEXA REPRESSOR"/>
    <property type="match status" value="1"/>
</dbReference>
<dbReference type="SUPFAM" id="SSF51306">
    <property type="entry name" value="LexA/Signal peptidase"/>
    <property type="match status" value="1"/>
</dbReference>
<evidence type="ECO:0000256" key="5">
    <source>
        <dbReference type="ARBA" id="ARBA00023204"/>
    </source>
</evidence>
<dbReference type="InterPro" id="IPR050077">
    <property type="entry name" value="LexA_repressor"/>
</dbReference>
<dbReference type="InterPro" id="IPR036286">
    <property type="entry name" value="LexA/Signal_pep-like_sf"/>
</dbReference>
<dbReference type="Pfam" id="PF00717">
    <property type="entry name" value="Peptidase_S24"/>
    <property type="match status" value="1"/>
</dbReference>
<comment type="similarity">
    <text evidence="1 7">Belongs to the peptidase S24 family.</text>
</comment>
<keyword evidence="10" id="KW-1185">Reference proteome</keyword>
<keyword evidence="2" id="KW-0227">DNA damage</keyword>
<dbReference type="InterPro" id="IPR006197">
    <property type="entry name" value="Peptidase_S24_LexA"/>
</dbReference>
<reference evidence="9 10" key="1">
    <citation type="submission" date="2018-06" db="EMBL/GenBank/DDBJ databases">
        <authorList>
            <consortium name="Pathogen Informatics"/>
            <person name="Doyle S."/>
        </authorList>
    </citation>
    <scope>NUCLEOTIDE SEQUENCE [LARGE SCALE GENOMIC DNA]</scope>
    <source>
        <strain evidence="9 10">NCTC10526</strain>
    </source>
</reference>
<keyword evidence="6" id="KW-0742">SOS response</keyword>
<name>A0A379LL66_9GAMM</name>
<accession>A0A379LL66</accession>
<evidence type="ECO:0000259" key="8">
    <source>
        <dbReference type="Pfam" id="PF00717"/>
    </source>
</evidence>
<dbReference type="AlphaFoldDB" id="A0A379LL66"/>
<dbReference type="EC" id="3.4.21.-" evidence="9"/>
<dbReference type="STRING" id="1123034.GCA_000685805_02422"/>
<evidence type="ECO:0000256" key="7">
    <source>
        <dbReference type="RuleBase" id="RU003991"/>
    </source>
</evidence>
<evidence type="ECO:0000256" key="2">
    <source>
        <dbReference type="ARBA" id="ARBA00022763"/>
    </source>
</evidence>
<proteinExistence type="inferred from homology"/>
<evidence type="ECO:0000313" key="10">
    <source>
        <dbReference type="Proteomes" id="UP000254123"/>
    </source>
</evidence>
<gene>
    <name evidence="9" type="primary">umuD</name>
    <name evidence="9" type="ORF">NCTC10526_01677</name>
</gene>
<evidence type="ECO:0000256" key="3">
    <source>
        <dbReference type="ARBA" id="ARBA00022801"/>
    </source>
</evidence>
<evidence type="ECO:0000256" key="1">
    <source>
        <dbReference type="ARBA" id="ARBA00007484"/>
    </source>
</evidence>
<dbReference type="CDD" id="cd06529">
    <property type="entry name" value="S24_LexA-like"/>
    <property type="match status" value="1"/>
</dbReference>
<evidence type="ECO:0000256" key="6">
    <source>
        <dbReference type="ARBA" id="ARBA00023236"/>
    </source>
</evidence>
<dbReference type="Gene3D" id="2.10.109.10">
    <property type="entry name" value="Umud Fragment, subunit A"/>
    <property type="match status" value="1"/>
</dbReference>
<dbReference type="GO" id="GO:0016787">
    <property type="term" value="F:hydrolase activity"/>
    <property type="evidence" value="ECO:0007669"/>
    <property type="project" value="UniProtKB-KW"/>
</dbReference>
<dbReference type="PRINTS" id="PR00726">
    <property type="entry name" value="LEXASERPTASE"/>
</dbReference>
<keyword evidence="5" id="KW-0234">DNA repair</keyword>
<dbReference type="GO" id="GO:0006281">
    <property type="term" value="P:DNA repair"/>
    <property type="evidence" value="ECO:0007669"/>
    <property type="project" value="UniProtKB-KW"/>
</dbReference>
<dbReference type="InterPro" id="IPR039418">
    <property type="entry name" value="LexA-like"/>
</dbReference>
<sequence length="154" mass="17099">MTTKTKILGKLNPESYSPLPYFIERVPAGFPSPAAGYVEASIDLNELCISHPNATFLVRAGGLSMIDAGIYPNDLLVVDRSLEAQHCDIIVCAINGEFTVKELCLEPTPKLVAYNPDFDDIILDDEIDFEVFGVVKNIIREVKRGRGQNRRPDF</sequence>
<evidence type="ECO:0000256" key="4">
    <source>
        <dbReference type="ARBA" id="ARBA00022813"/>
    </source>
</evidence>
<dbReference type="GO" id="GO:0003677">
    <property type="term" value="F:DNA binding"/>
    <property type="evidence" value="ECO:0007669"/>
    <property type="project" value="InterPro"/>
</dbReference>
<evidence type="ECO:0000313" key="9">
    <source>
        <dbReference type="EMBL" id="SUD91326.1"/>
    </source>
</evidence>
<dbReference type="EMBL" id="UGVC01000001">
    <property type="protein sequence ID" value="SUD91326.1"/>
    <property type="molecule type" value="Genomic_DNA"/>
</dbReference>
<organism evidence="9 10">
    <name type="scientific">Psychrobacter phenylpyruvicus</name>
    <dbReference type="NCBI Taxonomy" id="29432"/>
    <lineage>
        <taxon>Bacteria</taxon>
        <taxon>Pseudomonadati</taxon>
        <taxon>Pseudomonadota</taxon>
        <taxon>Gammaproteobacteria</taxon>
        <taxon>Moraxellales</taxon>
        <taxon>Moraxellaceae</taxon>
        <taxon>Psychrobacter</taxon>
    </lineage>
</organism>
<dbReference type="NCBIfam" id="NF007621">
    <property type="entry name" value="PRK10276.1"/>
    <property type="match status" value="1"/>
</dbReference>
<feature type="domain" description="Peptidase S24/S26A/S26B/S26C" evidence="8">
    <location>
        <begin position="22"/>
        <end position="135"/>
    </location>
</feature>
<keyword evidence="4 7" id="KW-0068">Autocatalytic cleavage</keyword>
<dbReference type="PANTHER" id="PTHR33516:SF2">
    <property type="entry name" value="LEXA REPRESSOR-RELATED"/>
    <property type="match status" value="1"/>
</dbReference>
<dbReference type="GO" id="GO:0009432">
    <property type="term" value="P:SOS response"/>
    <property type="evidence" value="ECO:0007669"/>
    <property type="project" value="UniProtKB-KW"/>
</dbReference>